<evidence type="ECO:0000256" key="1">
    <source>
        <dbReference type="ARBA" id="ARBA00004370"/>
    </source>
</evidence>
<dbReference type="GO" id="GO:0005524">
    <property type="term" value="F:ATP binding"/>
    <property type="evidence" value="ECO:0007669"/>
    <property type="project" value="InterPro"/>
</dbReference>
<dbReference type="AlphaFoldDB" id="A0AAV6IH13"/>
<evidence type="ECO:0000256" key="5">
    <source>
        <dbReference type="ARBA" id="ARBA00023136"/>
    </source>
</evidence>
<evidence type="ECO:0000256" key="3">
    <source>
        <dbReference type="ARBA" id="ARBA00022692"/>
    </source>
</evidence>
<evidence type="ECO:0000256" key="2">
    <source>
        <dbReference type="ARBA" id="ARBA00006024"/>
    </source>
</evidence>
<comment type="subcellular location">
    <subcellularLocation>
        <location evidence="1">Membrane</location>
    </subcellularLocation>
</comment>
<keyword evidence="4 6" id="KW-1133">Transmembrane helix</keyword>
<dbReference type="PANTHER" id="PTHR48085:SF5">
    <property type="entry name" value="CADMIUM_ZINC-TRANSPORTING ATPASE HMA4-RELATED"/>
    <property type="match status" value="1"/>
</dbReference>
<dbReference type="InterPro" id="IPR001757">
    <property type="entry name" value="P_typ_ATPase"/>
</dbReference>
<dbReference type="GO" id="GO:0016020">
    <property type="term" value="C:membrane"/>
    <property type="evidence" value="ECO:0007669"/>
    <property type="project" value="UniProtKB-SubCell"/>
</dbReference>
<dbReference type="PANTHER" id="PTHR48085">
    <property type="entry name" value="CADMIUM/ZINC-TRANSPORTING ATPASE HMA2-RELATED"/>
    <property type="match status" value="1"/>
</dbReference>
<dbReference type="InterPro" id="IPR036412">
    <property type="entry name" value="HAD-like_sf"/>
</dbReference>
<dbReference type="PROSITE" id="PS00154">
    <property type="entry name" value="ATPASE_E1_E2"/>
    <property type="match status" value="1"/>
</dbReference>
<accession>A0AAV6IH13</accession>
<dbReference type="SUPFAM" id="SSF81660">
    <property type="entry name" value="Metal cation-transporting ATPase, ATP-binding domain N"/>
    <property type="match status" value="1"/>
</dbReference>
<evidence type="ECO:0000313" key="8">
    <source>
        <dbReference type="Proteomes" id="UP000823749"/>
    </source>
</evidence>
<dbReference type="GO" id="GO:0022857">
    <property type="term" value="F:transmembrane transporter activity"/>
    <property type="evidence" value="ECO:0007669"/>
    <property type="project" value="TreeGrafter"/>
</dbReference>
<dbReference type="Pfam" id="PF00702">
    <property type="entry name" value="Hydrolase"/>
    <property type="match status" value="1"/>
</dbReference>
<comment type="similarity">
    <text evidence="2">Belongs to the cation transport ATPase (P-type) (TC 3.A.3) family. Type IB subfamily.</text>
</comment>
<dbReference type="SUPFAM" id="SSF56784">
    <property type="entry name" value="HAD-like"/>
    <property type="match status" value="1"/>
</dbReference>
<dbReference type="Gene3D" id="3.40.1110.10">
    <property type="entry name" value="Calcium-transporting ATPase, cytoplasmic domain N"/>
    <property type="match status" value="1"/>
</dbReference>
<proteinExistence type="inferred from homology"/>
<dbReference type="InterPro" id="IPR023214">
    <property type="entry name" value="HAD_sf"/>
</dbReference>
<reference evidence="7" key="1">
    <citation type="submission" date="2020-08" db="EMBL/GenBank/DDBJ databases">
        <title>Plant Genome Project.</title>
        <authorList>
            <person name="Zhang R.-G."/>
        </authorList>
    </citation>
    <scope>NUCLEOTIDE SEQUENCE</scope>
    <source>
        <strain evidence="7">WSP0</strain>
        <tissue evidence="7">Leaf</tissue>
    </source>
</reference>
<protein>
    <submittedName>
        <fullName evidence="7">Uncharacterized protein</fullName>
    </submittedName>
</protein>
<feature type="transmembrane region" description="Helical" evidence="6">
    <location>
        <begin position="243"/>
        <end position="263"/>
    </location>
</feature>
<evidence type="ECO:0000256" key="6">
    <source>
        <dbReference type="SAM" id="Phobius"/>
    </source>
</evidence>
<dbReference type="InterPro" id="IPR018303">
    <property type="entry name" value="ATPase_P-typ_P_site"/>
</dbReference>
<name>A0AAV6IH13_9ERIC</name>
<keyword evidence="3 6" id="KW-0812">Transmembrane</keyword>
<organism evidence="7 8">
    <name type="scientific">Rhododendron griersonianum</name>
    <dbReference type="NCBI Taxonomy" id="479676"/>
    <lineage>
        <taxon>Eukaryota</taxon>
        <taxon>Viridiplantae</taxon>
        <taxon>Streptophyta</taxon>
        <taxon>Embryophyta</taxon>
        <taxon>Tracheophyta</taxon>
        <taxon>Spermatophyta</taxon>
        <taxon>Magnoliopsida</taxon>
        <taxon>eudicotyledons</taxon>
        <taxon>Gunneridae</taxon>
        <taxon>Pentapetalae</taxon>
        <taxon>asterids</taxon>
        <taxon>Ericales</taxon>
        <taxon>Ericaceae</taxon>
        <taxon>Ericoideae</taxon>
        <taxon>Rhodoreae</taxon>
        <taxon>Rhododendron</taxon>
    </lineage>
</organism>
<evidence type="ECO:0000256" key="4">
    <source>
        <dbReference type="ARBA" id="ARBA00022989"/>
    </source>
</evidence>
<gene>
    <name evidence="7" type="ORF">RHGRI_028782</name>
</gene>
<dbReference type="Gene3D" id="3.40.50.1000">
    <property type="entry name" value="HAD superfamily/HAD-like"/>
    <property type="match status" value="1"/>
</dbReference>
<sequence length="451" mass="49817">MVGRPVFTLKIDYVRTEDVFRLESSFEDKLEMFASQDGLLQTEMCDPHNLTPLTPSFQFSEQDCSQSAIERMRQNPGSLTGRCLPSPESNSTFFPPYGKSPVSENSHSHALLLKDMKNIEDISSHQDLDYSNGEAIDEFSLGYDGLLDSCDLSTLPNLPSSVNSHCWRNTPITPFAQFSRTQLIRAVAQSRVQNYWMSASNIFSVSFCDFFCGNFLYCIAAVIIVSAGLVAVPFVLRLDNKRHWLHLALVVLVSAYPCALILYTPVATFCTRSKPATSGLLIKGGEYLETLSKIKILAFDKTGTITRGEFVVTDFHSVSNEVTLNTLLYWVSGIESKSSHPMVAALIDYAQTLSIEVKPERVEEFENFRGEGVHGKIDGKDVYVGNQKIALRARCATAPSIGHCGEGKSVGYIFLGSAPAGIFSLSESCRTGVREAINELKSMNIKTVMLT</sequence>
<keyword evidence="8" id="KW-1185">Reference proteome</keyword>
<keyword evidence="5 6" id="KW-0472">Membrane</keyword>
<dbReference type="NCBIfam" id="TIGR01494">
    <property type="entry name" value="ATPase_P-type"/>
    <property type="match status" value="1"/>
</dbReference>
<dbReference type="InterPro" id="IPR023299">
    <property type="entry name" value="ATPase_P-typ_cyto_dom_N"/>
</dbReference>
<dbReference type="Proteomes" id="UP000823749">
    <property type="component" value="Chromosome 10"/>
</dbReference>
<evidence type="ECO:0000313" key="7">
    <source>
        <dbReference type="EMBL" id="KAG5527966.1"/>
    </source>
</evidence>
<dbReference type="InterPro" id="IPR051014">
    <property type="entry name" value="Cation_Transport_ATPase_IB"/>
</dbReference>
<dbReference type="FunFam" id="3.40.1110.10:FF:000043">
    <property type="entry name" value="Putative cadmium/zinc-transporting ATPase 3"/>
    <property type="match status" value="1"/>
</dbReference>
<dbReference type="EMBL" id="JACTNZ010000010">
    <property type="protein sequence ID" value="KAG5527966.1"/>
    <property type="molecule type" value="Genomic_DNA"/>
</dbReference>
<feature type="transmembrane region" description="Helical" evidence="6">
    <location>
        <begin position="214"/>
        <end position="236"/>
    </location>
</feature>
<dbReference type="GO" id="GO:0016887">
    <property type="term" value="F:ATP hydrolysis activity"/>
    <property type="evidence" value="ECO:0007669"/>
    <property type="project" value="InterPro"/>
</dbReference>
<comment type="caution">
    <text evidence="7">The sequence shown here is derived from an EMBL/GenBank/DDBJ whole genome shotgun (WGS) entry which is preliminary data.</text>
</comment>